<keyword evidence="2 10" id="KW-0813">Transport</keyword>
<evidence type="ECO:0000256" key="4">
    <source>
        <dbReference type="ARBA" id="ARBA00022692"/>
    </source>
</evidence>
<keyword evidence="6" id="KW-0406">Ion transport</keyword>
<dbReference type="eggNOG" id="COG4771">
    <property type="taxonomic scope" value="Bacteria"/>
</dbReference>
<reference evidence="15 16" key="1">
    <citation type="submission" date="2013-02" db="EMBL/GenBank/DDBJ databases">
        <title>The Genome Sequence of Acinetobacter guillouiae NIPH 991.</title>
        <authorList>
            <consortium name="The Broad Institute Genome Sequencing Platform"/>
            <consortium name="The Broad Institute Genome Sequencing Center for Infectious Disease"/>
            <person name="Cerqueira G."/>
            <person name="Feldgarden M."/>
            <person name="Courvalin P."/>
            <person name="Perichon B."/>
            <person name="Grillot-Courvalin C."/>
            <person name="Clermont D."/>
            <person name="Rocha E."/>
            <person name="Yoon E.-J."/>
            <person name="Nemec A."/>
            <person name="Walker B."/>
            <person name="Young S.K."/>
            <person name="Zeng Q."/>
            <person name="Gargeya S."/>
            <person name="Fitzgerald M."/>
            <person name="Haas B."/>
            <person name="Abouelleil A."/>
            <person name="Alvarado L."/>
            <person name="Arachchi H.M."/>
            <person name="Berlin A.M."/>
            <person name="Chapman S.B."/>
            <person name="Dewar J."/>
            <person name="Goldberg J."/>
            <person name="Griggs A."/>
            <person name="Gujja S."/>
            <person name="Hansen M."/>
            <person name="Howarth C."/>
            <person name="Imamovic A."/>
            <person name="Larimer J."/>
            <person name="McCowan C."/>
            <person name="Murphy C."/>
            <person name="Neiman D."/>
            <person name="Pearson M."/>
            <person name="Priest M."/>
            <person name="Roberts A."/>
            <person name="Saif S."/>
            <person name="Shea T."/>
            <person name="Sisk P."/>
            <person name="Sykes S."/>
            <person name="Wortman J."/>
            <person name="Nusbaum C."/>
            <person name="Birren B."/>
        </authorList>
    </citation>
    <scope>NUCLEOTIDE SEQUENCE [LARGE SCALE GENOMIC DNA]</scope>
    <source>
        <strain evidence="15 16">NIPH 991</strain>
    </source>
</reference>
<dbReference type="GO" id="GO:0015344">
    <property type="term" value="F:siderophore uptake transmembrane transporter activity"/>
    <property type="evidence" value="ECO:0007669"/>
    <property type="project" value="TreeGrafter"/>
</dbReference>
<dbReference type="InterPro" id="IPR010917">
    <property type="entry name" value="TonB_rcpt_CS"/>
</dbReference>
<evidence type="ECO:0000256" key="5">
    <source>
        <dbReference type="ARBA" id="ARBA00022729"/>
    </source>
</evidence>
<evidence type="ECO:0000313" key="15">
    <source>
        <dbReference type="EMBL" id="ENV15046.1"/>
    </source>
</evidence>
<comment type="subcellular location">
    <subcellularLocation>
        <location evidence="1 10">Cell outer membrane</location>
        <topology evidence="1 10">Multi-pass membrane protein</topology>
    </subcellularLocation>
</comment>
<dbReference type="Pfam" id="PF07715">
    <property type="entry name" value="Plug"/>
    <property type="match status" value="1"/>
</dbReference>
<dbReference type="EMBL" id="APPJ01000014">
    <property type="protein sequence ID" value="ENV15046.1"/>
    <property type="molecule type" value="Genomic_DNA"/>
</dbReference>
<dbReference type="PANTHER" id="PTHR30069">
    <property type="entry name" value="TONB-DEPENDENT OUTER MEMBRANE RECEPTOR"/>
    <property type="match status" value="1"/>
</dbReference>
<evidence type="ECO:0000259" key="13">
    <source>
        <dbReference type="Pfam" id="PF00593"/>
    </source>
</evidence>
<feature type="short sequence motif" description="TonB C-terminal box" evidence="11">
    <location>
        <begin position="748"/>
        <end position="765"/>
    </location>
</feature>
<dbReference type="InterPro" id="IPR039426">
    <property type="entry name" value="TonB-dep_rcpt-like"/>
</dbReference>
<keyword evidence="7 12" id="KW-0798">TonB box</keyword>
<evidence type="ECO:0000256" key="11">
    <source>
        <dbReference type="PROSITE-ProRule" id="PRU10144"/>
    </source>
</evidence>
<dbReference type="InterPro" id="IPR000531">
    <property type="entry name" value="Beta-barrel_TonB"/>
</dbReference>
<keyword evidence="8 10" id="KW-0472">Membrane</keyword>
<dbReference type="SUPFAM" id="SSF56935">
    <property type="entry name" value="Porins"/>
    <property type="match status" value="1"/>
</dbReference>
<proteinExistence type="inferred from homology"/>
<dbReference type="PATRIC" id="fig|1217656.3.peg.3709"/>
<evidence type="ECO:0000256" key="10">
    <source>
        <dbReference type="PROSITE-ProRule" id="PRU01360"/>
    </source>
</evidence>
<keyword evidence="3 10" id="KW-1134">Transmembrane beta strand</keyword>
<dbReference type="InterPro" id="IPR012910">
    <property type="entry name" value="Plug_dom"/>
</dbReference>
<dbReference type="GO" id="GO:0009279">
    <property type="term" value="C:cell outer membrane"/>
    <property type="evidence" value="ECO:0007669"/>
    <property type="project" value="UniProtKB-SubCell"/>
</dbReference>
<evidence type="ECO:0000256" key="2">
    <source>
        <dbReference type="ARBA" id="ARBA00022448"/>
    </source>
</evidence>
<feature type="domain" description="TonB-dependent receptor plug" evidence="14">
    <location>
        <begin position="86"/>
        <end position="199"/>
    </location>
</feature>
<dbReference type="Pfam" id="PF00593">
    <property type="entry name" value="TonB_dep_Rec_b-barrel"/>
    <property type="match status" value="1"/>
</dbReference>
<dbReference type="CDD" id="cd01347">
    <property type="entry name" value="ligand_gated_channel"/>
    <property type="match status" value="1"/>
</dbReference>
<dbReference type="InterPro" id="IPR036942">
    <property type="entry name" value="Beta-barrel_TonB_sf"/>
</dbReference>
<dbReference type="AlphaFoldDB" id="N8WSV6"/>
<dbReference type="Proteomes" id="UP000013148">
    <property type="component" value="Unassembled WGS sequence"/>
</dbReference>
<dbReference type="PANTHER" id="PTHR30069:SF53">
    <property type="entry name" value="COLICIN I RECEPTOR-RELATED"/>
    <property type="match status" value="1"/>
</dbReference>
<accession>N8WSV6</accession>
<evidence type="ECO:0000256" key="9">
    <source>
        <dbReference type="ARBA" id="ARBA00023237"/>
    </source>
</evidence>
<evidence type="ECO:0000256" key="7">
    <source>
        <dbReference type="ARBA" id="ARBA00023077"/>
    </source>
</evidence>
<evidence type="ECO:0000256" key="1">
    <source>
        <dbReference type="ARBA" id="ARBA00004571"/>
    </source>
</evidence>
<gene>
    <name evidence="15" type="ORF">F964_03768</name>
</gene>
<dbReference type="GO" id="GO:0044718">
    <property type="term" value="P:siderophore transmembrane transport"/>
    <property type="evidence" value="ECO:0007669"/>
    <property type="project" value="TreeGrafter"/>
</dbReference>
<sequence>MLVIFCMLFIANDNSYHSYLDVLFVFNCLCRPSTGILFMSKFNLRPISIALLGITTTSAFANSKTESATQQLSTIVVSAAGYEQKLKDAPASITVITAQDLKDKRINSIADALVDVEGVDISPGGGKTGGLNIRIRGMDSEYSLVLIDGRRQNSTGDITPNAFGESNNSFIPPVSAIERIEVIRGPASTLYGSDAIGGVVNIITKKVSNEWTGSITLEGSLLPNSSDFGNQRAADGFITGPIIKDLLGVQLRARKAQRSQSNVGYLDVNDNSVELNMGNNPTKSDLETIGARLTFTPTKQHDLSVEYEKTEQWYDNSKSQLGTLGANGGYNKTKEFNRDRLTLVHTWRNKIGTLESSISNTQTETIGRLIPARAQAGSNVITPRLLESEDTIFDTKLATQYFKGHNITLGGQWWDASIKDGLRVNKEVSFQQLGLFAEDTWALTPDLALTMGLRFDNHDTFGSFWTPRAYLVWNANDNWTLKGGYSEGYKAPRLERLTNGVYNIGRQGAVPFFGSPDLKPETSNNFELGTYFNNGSNFDANITAFFSQIKDKIVNGPVERTCDANLTKADCEKEMANLGTPWQMRPEDTGKRAWDLTRPINAREAEIYGVETGLNWEFVPTWKFGLNYTWTVAEIKDKKNGNPPLNDTPKHMVNASLKWQADDKIQLWARGEYRSERARFTPDYYNSLPQVNQEVYDALGDYKAYGLMHMGSNFNVNNQWDIAVGLYNVFDKNFVDYQKVGADYYNRYKNTQEGRRVQLSTTFKF</sequence>
<keyword evidence="9 10" id="KW-0998">Cell outer membrane</keyword>
<evidence type="ECO:0000256" key="8">
    <source>
        <dbReference type="ARBA" id="ARBA00023136"/>
    </source>
</evidence>
<dbReference type="Gene3D" id="2.170.130.10">
    <property type="entry name" value="TonB-dependent receptor, plug domain"/>
    <property type="match status" value="1"/>
</dbReference>
<comment type="caution">
    <text evidence="15">The sequence shown here is derived from an EMBL/GenBank/DDBJ whole genome shotgun (WGS) entry which is preliminary data.</text>
</comment>
<keyword evidence="16" id="KW-1185">Reference proteome</keyword>
<evidence type="ECO:0000259" key="14">
    <source>
        <dbReference type="Pfam" id="PF07715"/>
    </source>
</evidence>
<dbReference type="InterPro" id="IPR037066">
    <property type="entry name" value="Plug_dom_sf"/>
</dbReference>
<dbReference type="HOGENOM" id="CLU_008287_18_2_6"/>
<keyword evidence="5" id="KW-0732">Signal</keyword>
<evidence type="ECO:0000313" key="16">
    <source>
        <dbReference type="Proteomes" id="UP000013148"/>
    </source>
</evidence>
<feature type="domain" description="TonB-dependent receptor-like beta-barrel" evidence="13">
    <location>
        <begin position="264"/>
        <end position="729"/>
    </location>
</feature>
<protein>
    <recommendedName>
        <fullName evidence="17">TonB-dependent receptor</fullName>
    </recommendedName>
</protein>
<evidence type="ECO:0008006" key="17">
    <source>
        <dbReference type="Google" id="ProtNLM"/>
    </source>
</evidence>
<evidence type="ECO:0000256" key="12">
    <source>
        <dbReference type="RuleBase" id="RU003357"/>
    </source>
</evidence>
<dbReference type="Gene3D" id="2.40.170.20">
    <property type="entry name" value="TonB-dependent receptor, beta-barrel domain"/>
    <property type="match status" value="1"/>
</dbReference>
<dbReference type="PROSITE" id="PS01156">
    <property type="entry name" value="TONB_DEPENDENT_REC_2"/>
    <property type="match status" value="1"/>
</dbReference>
<evidence type="ECO:0000256" key="3">
    <source>
        <dbReference type="ARBA" id="ARBA00022452"/>
    </source>
</evidence>
<keyword evidence="4 10" id="KW-0812">Transmembrane</keyword>
<evidence type="ECO:0000256" key="6">
    <source>
        <dbReference type="ARBA" id="ARBA00023065"/>
    </source>
</evidence>
<organism evidence="15 16">
    <name type="scientific">Acinetobacter guillouiae NIPH 991</name>
    <dbReference type="NCBI Taxonomy" id="1217656"/>
    <lineage>
        <taxon>Bacteria</taxon>
        <taxon>Pseudomonadati</taxon>
        <taxon>Pseudomonadota</taxon>
        <taxon>Gammaproteobacteria</taxon>
        <taxon>Moraxellales</taxon>
        <taxon>Moraxellaceae</taxon>
        <taxon>Acinetobacter</taxon>
    </lineage>
</organism>
<dbReference type="PROSITE" id="PS52016">
    <property type="entry name" value="TONB_DEPENDENT_REC_3"/>
    <property type="match status" value="1"/>
</dbReference>
<comment type="similarity">
    <text evidence="10 12">Belongs to the TonB-dependent receptor family.</text>
</comment>
<name>N8WSV6_ACIGI</name>